<accession>A0A517Y1K2</accession>
<feature type="domain" description="APS kinase" evidence="15">
    <location>
        <begin position="29"/>
        <end position="74"/>
    </location>
</feature>
<dbReference type="InterPro" id="IPR002891">
    <property type="entry name" value="APS"/>
</dbReference>
<feature type="binding site" evidence="13">
    <location>
        <begin position="36"/>
        <end position="43"/>
    </location>
    <ligand>
        <name>ATP</name>
        <dbReference type="ChEBI" id="CHEBI:30616"/>
    </ligand>
</feature>
<dbReference type="CDD" id="cd02027">
    <property type="entry name" value="APSK"/>
    <property type="match status" value="1"/>
</dbReference>
<evidence type="ECO:0000313" key="16">
    <source>
        <dbReference type="EMBL" id="QDU23647.1"/>
    </source>
</evidence>
<evidence type="ECO:0000256" key="9">
    <source>
        <dbReference type="ARBA" id="ARBA00022840"/>
    </source>
</evidence>
<dbReference type="KEGG" id="uli:ETAA1_56520"/>
<dbReference type="PANTHER" id="PTHR11055:SF1">
    <property type="entry name" value="PAPS SYNTHETASE, ISOFORM D"/>
    <property type="match status" value="1"/>
</dbReference>
<dbReference type="HAMAP" id="MF_00065">
    <property type="entry name" value="Adenylyl_sulf_kinase"/>
    <property type="match status" value="1"/>
</dbReference>
<keyword evidence="17" id="KW-1185">Reference proteome</keyword>
<evidence type="ECO:0000256" key="1">
    <source>
        <dbReference type="ARBA" id="ARBA00001823"/>
    </source>
</evidence>
<protein>
    <recommendedName>
        <fullName evidence="5 13">Adenylyl-sulfate kinase</fullName>
        <ecNumber evidence="5 13">2.7.1.25</ecNumber>
    </recommendedName>
    <alternativeName>
        <fullName evidence="11 13">APS kinase</fullName>
    </alternativeName>
    <alternativeName>
        <fullName evidence="12 13">ATP adenosine-5'-phosphosulfate 3'-phosphotransferase</fullName>
    </alternativeName>
    <alternativeName>
        <fullName evidence="10 13">Adenosine-5'-phosphosulfate kinase</fullName>
    </alternativeName>
</protein>
<evidence type="ECO:0000256" key="2">
    <source>
        <dbReference type="ARBA" id="ARBA00002632"/>
    </source>
</evidence>
<name>A0A517Y1K2_9BACT</name>
<dbReference type="AlphaFoldDB" id="A0A517Y1K2"/>
<evidence type="ECO:0000256" key="6">
    <source>
        <dbReference type="ARBA" id="ARBA00022679"/>
    </source>
</evidence>
<dbReference type="InterPro" id="IPR059117">
    <property type="entry name" value="APS_kinase_dom"/>
</dbReference>
<dbReference type="Proteomes" id="UP000319576">
    <property type="component" value="Chromosome"/>
</dbReference>
<feature type="domain" description="APS kinase" evidence="15">
    <location>
        <begin position="94"/>
        <end position="203"/>
    </location>
</feature>
<keyword evidence="13" id="KW-0597">Phosphoprotein</keyword>
<keyword evidence="9 13" id="KW-0067">ATP-binding</keyword>
<dbReference type="GO" id="GO:0005524">
    <property type="term" value="F:ATP binding"/>
    <property type="evidence" value="ECO:0007669"/>
    <property type="project" value="UniProtKB-UniRule"/>
</dbReference>
<gene>
    <name evidence="13 16" type="primary">cysC</name>
    <name evidence="16" type="ORF">ETAA1_56520</name>
</gene>
<comment type="function">
    <text evidence="2 13 14">Catalyzes the synthesis of activated sulfate.</text>
</comment>
<keyword evidence="7 13" id="KW-0547">Nucleotide-binding</keyword>
<evidence type="ECO:0000259" key="15">
    <source>
        <dbReference type="Pfam" id="PF01583"/>
    </source>
</evidence>
<dbReference type="InterPro" id="IPR027417">
    <property type="entry name" value="P-loop_NTPase"/>
</dbReference>
<evidence type="ECO:0000256" key="7">
    <source>
        <dbReference type="ARBA" id="ARBA00022741"/>
    </source>
</evidence>
<organism evidence="16 17">
    <name type="scientific">Urbifossiella limnaea</name>
    <dbReference type="NCBI Taxonomy" id="2528023"/>
    <lineage>
        <taxon>Bacteria</taxon>
        <taxon>Pseudomonadati</taxon>
        <taxon>Planctomycetota</taxon>
        <taxon>Planctomycetia</taxon>
        <taxon>Gemmatales</taxon>
        <taxon>Gemmataceae</taxon>
        <taxon>Urbifossiella</taxon>
    </lineage>
</organism>
<dbReference type="PANTHER" id="PTHR11055">
    <property type="entry name" value="BIFUNCTIONAL 3'-PHOSPHOADENOSINE 5'-PHOSPHOSULFATE SYNTHASE"/>
    <property type="match status" value="1"/>
</dbReference>
<dbReference type="GO" id="GO:0000103">
    <property type="term" value="P:sulfate assimilation"/>
    <property type="evidence" value="ECO:0007669"/>
    <property type="project" value="UniProtKB-UniRule"/>
</dbReference>
<evidence type="ECO:0000256" key="13">
    <source>
        <dbReference type="HAMAP-Rule" id="MF_00065"/>
    </source>
</evidence>
<feature type="active site" description="Phosphoserine intermediate" evidence="13">
    <location>
        <position position="129"/>
    </location>
</feature>
<keyword evidence="8 13" id="KW-0418">Kinase</keyword>
<evidence type="ECO:0000256" key="5">
    <source>
        <dbReference type="ARBA" id="ARBA00012121"/>
    </source>
</evidence>
<evidence type="ECO:0000256" key="4">
    <source>
        <dbReference type="ARBA" id="ARBA00007008"/>
    </source>
</evidence>
<sequence length="229" mass="24037">MSELPAPQVFHHPGTVSRADRVALLKQTGATVWFTGLSGSGKSTLATAVEHALIHRGHAAYVLDGDNVRFGLNASPKILTDTRGYGPDAAGRFGLGFGAADREENVRRIGEVAKLFADAGLLALTSFISPYRKDRDAARAAHQAAGLPFVEVYVSTPLEACERRDPKGLYRQARAAVAAGKAAGFTGIDDPYEPPTSPELTLDMSARSVEDGVAAVLAELAARGLLGGI</sequence>
<evidence type="ECO:0000256" key="14">
    <source>
        <dbReference type="RuleBase" id="RU004347"/>
    </source>
</evidence>
<dbReference type="EC" id="2.7.1.25" evidence="5 13"/>
<dbReference type="GO" id="GO:0070814">
    <property type="term" value="P:hydrogen sulfide biosynthetic process"/>
    <property type="evidence" value="ECO:0007669"/>
    <property type="project" value="UniProtKB-UniRule"/>
</dbReference>
<evidence type="ECO:0000256" key="11">
    <source>
        <dbReference type="ARBA" id="ARBA00031393"/>
    </source>
</evidence>
<evidence type="ECO:0000256" key="8">
    <source>
        <dbReference type="ARBA" id="ARBA00022777"/>
    </source>
</evidence>
<reference evidence="16 17" key="1">
    <citation type="submission" date="2019-02" db="EMBL/GenBank/DDBJ databases">
        <title>Deep-cultivation of Planctomycetes and their phenomic and genomic characterization uncovers novel biology.</title>
        <authorList>
            <person name="Wiegand S."/>
            <person name="Jogler M."/>
            <person name="Boedeker C."/>
            <person name="Pinto D."/>
            <person name="Vollmers J."/>
            <person name="Rivas-Marin E."/>
            <person name="Kohn T."/>
            <person name="Peeters S.H."/>
            <person name="Heuer A."/>
            <person name="Rast P."/>
            <person name="Oberbeckmann S."/>
            <person name="Bunk B."/>
            <person name="Jeske O."/>
            <person name="Meyerdierks A."/>
            <person name="Storesund J.E."/>
            <person name="Kallscheuer N."/>
            <person name="Luecker S."/>
            <person name="Lage O.M."/>
            <person name="Pohl T."/>
            <person name="Merkel B.J."/>
            <person name="Hornburger P."/>
            <person name="Mueller R.-W."/>
            <person name="Bruemmer F."/>
            <person name="Labrenz M."/>
            <person name="Spormann A.M."/>
            <person name="Op den Camp H."/>
            <person name="Overmann J."/>
            <person name="Amann R."/>
            <person name="Jetten M.S.M."/>
            <person name="Mascher T."/>
            <person name="Medema M.H."/>
            <person name="Devos D.P."/>
            <person name="Kaster A.-K."/>
            <person name="Ovreas L."/>
            <person name="Rohde M."/>
            <person name="Galperin M.Y."/>
            <person name="Jogler C."/>
        </authorList>
    </citation>
    <scope>NUCLEOTIDE SEQUENCE [LARGE SCALE GENOMIC DNA]</scope>
    <source>
        <strain evidence="16 17">ETA_A1</strain>
    </source>
</reference>
<comment type="pathway">
    <text evidence="3 13 14">Sulfur metabolism; hydrogen sulfide biosynthesis; sulfite from sulfate: step 2/3.</text>
</comment>
<dbReference type="Pfam" id="PF01583">
    <property type="entry name" value="APS_kinase"/>
    <property type="match status" value="2"/>
</dbReference>
<dbReference type="RefSeq" id="WP_145243876.1">
    <property type="nucleotide sequence ID" value="NZ_CP036273.1"/>
</dbReference>
<evidence type="ECO:0000256" key="12">
    <source>
        <dbReference type="ARBA" id="ARBA00031464"/>
    </source>
</evidence>
<dbReference type="EMBL" id="CP036273">
    <property type="protein sequence ID" value="QDU23647.1"/>
    <property type="molecule type" value="Genomic_DNA"/>
</dbReference>
<evidence type="ECO:0000256" key="10">
    <source>
        <dbReference type="ARBA" id="ARBA00029724"/>
    </source>
</evidence>
<dbReference type="UniPathway" id="UPA00140">
    <property type="reaction ID" value="UER00205"/>
</dbReference>
<comment type="similarity">
    <text evidence="4 13 14">Belongs to the APS kinase family.</text>
</comment>
<evidence type="ECO:0000256" key="3">
    <source>
        <dbReference type="ARBA" id="ARBA00004806"/>
    </source>
</evidence>
<dbReference type="SUPFAM" id="SSF52540">
    <property type="entry name" value="P-loop containing nucleoside triphosphate hydrolases"/>
    <property type="match status" value="1"/>
</dbReference>
<keyword evidence="6 13" id="KW-0808">Transferase</keyword>
<dbReference type="OrthoDB" id="9804504at2"/>
<dbReference type="Gene3D" id="3.40.50.300">
    <property type="entry name" value="P-loop containing nucleotide triphosphate hydrolases"/>
    <property type="match status" value="1"/>
</dbReference>
<evidence type="ECO:0000313" key="17">
    <source>
        <dbReference type="Proteomes" id="UP000319576"/>
    </source>
</evidence>
<proteinExistence type="inferred from homology"/>
<dbReference type="GO" id="GO:0004020">
    <property type="term" value="F:adenylylsulfate kinase activity"/>
    <property type="evidence" value="ECO:0007669"/>
    <property type="project" value="UniProtKB-UniRule"/>
</dbReference>
<comment type="catalytic activity">
    <reaction evidence="1 13 14">
        <text>adenosine 5'-phosphosulfate + ATP = 3'-phosphoadenylyl sulfate + ADP + H(+)</text>
        <dbReference type="Rhea" id="RHEA:24152"/>
        <dbReference type="ChEBI" id="CHEBI:15378"/>
        <dbReference type="ChEBI" id="CHEBI:30616"/>
        <dbReference type="ChEBI" id="CHEBI:58243"/>
        <dbReference type="ChEBI" id="CHEBI:58339"/>
        <dbReference type="ChEBI" id="CHEBI:456216"/>
        <dbReference type="EC" id="2.7.1.25"/>
    </reaction>
</comment>
<dbReference type="NCBIfam" id="TIGR00455">
    <property type="entry name" value="apsK"/>
    <property type="match status" value="1"/>
</dbReference>